<feature type="compositionally biased region" description="Basic and acidic residues" evidence="2">
    <location>
        <begin position="1185"/>
        <end position="1202"/>
    </location>
</feature>
<feature type="coiled-coil region" evidence="1">
    <location>
        <begin position="631"/>
        <end position="669"/>
    </location>
</feature>
<dbReference type="GO" id="GO:0034272">
    <property type="term" value="C:phosphatidylinositol 3-kinase complex, class III, type II"/>
    <property type="evidence" value="ECO:0007669"/>
    <property type="project" value="TreeGrafter"/>
</dbReference>
<dbReference type="EMBL" id="HBIX01022068">
    <property type="protein sequence ID" value="CAE0722689.1"/>
    <property type="molecule type" value="Transcribed_RNA"/>
</dbReference>
<dbReference type="GO" id="GO:0000423">
    <property type="term" value="P:mitophagy"/>
    <property type="evidence" value="ECO:0007669"/>
    <property type="project" value="TreeGrafter"/>
</dbReference>
<feature type="compositionally biased region" description="Polar residues" evidence="2">
    <location>
        <begin position="372"/>
        <end position="386"/>
    </location>
</feature>
<feature type="coiled-coil region" evidence="1">
    <location>
        <begin position="698"/>
        <end position="1072"/>
    </location>
</feature>
<evidence type="ECO:0000256" key="2">
    <source>
        <dbReference type="SAM" id="MobiDB-lite"/>
    </source>
</evidence>
<organism evidence="4">
    <name type="scientific">Pseudo-nitzschia australis</name>
    <dbReference type="NCBI Taxonomy" id="44445"/>
    <lineage>
        <taxon>Eukaryota</taxon>
        <taxon>Sar</taxon>
        <taxon>Stramenopiles</taxon>
        <taxon>Ochrophyta</taxon>
        <taxon>Bacillariophyta</taxon>
        <taxon>Bacillariophyceae</taxon>
        <taxon>Bacillariophycidae</taxon>
        <taxon>Bacillariales</taxon>
        <taxon>Bacillariaceae</taxon>
        <taxon>Pseudo-nitzschia</taxon>
    </lineage>
</organism>
<feature type="compositionally biased region" description="Low complexity" evidence="2">
    <location>
        <begin position="1222"/>
        <end position="1240"/>
    </location>
</feature>
<feature type="compositionally biased region" description="Polar residues" evidence="2">
    <location>
        <begin position="268"/>
        <end position="279"/>
    </location>
</feature>
<feature type="region of interest" description="Disordered" evidence="2">
    <location>
        <begin position="1185"/>
        <end position="1243"/>
    </location>
</feature>
<evidence type="ECO:0000256" key="3">
    <source>
        <dbReference type="SAM" id="Phobius"/>
    </source>
</evidence>
<keyword evidence="3" id="KW-0812">Transmembrane</keyword>
<feature type="compositionally biased region" description="Basic and acidic residues" evidence="2">
    <location>
        <begin position="85"/>
        <end position="120"/>
    </location>
</feature>
<keyword evidence="3" id="KW-0472">Membrane</keyword>
<feature type="region of interest" description="Disordered" evidence="2">
    <location>
        <begin position="344"/>
        <end position="390"/>
    </location>
</feature>
<reference evidence="4" key="1">
    <citation type="submission" date="2021-01" db="EMBL/GenBank/DDBJ databases">
        <authorList>
            <person name="Corre E."/>
            <person name="Pelletier E."/>
            <person name="Niang G."/>
            <person name="Scheremetjew M."/>
            <person name="Finn R."/>
            <person name="Kale V."/>
            <person name="Holt S."/>
            <person name="Cochrane G."/>
            <person name="Meng A."/>
            <person name="Brown T."/>
            <person name="Cohen L."/>
        </authorList>
    </citation>
    <scope>NUCLEOTIDE SEQUENCE</scope>
    <source>
        <strain evidence="4">10249 10 AB</strain>
    </source>
</reference>
<feature type="region of interest" description="Disordered" evidence="2">
    <location>
        <begin position="300"/>
        <end position="322"/>
    </location>
</feature>
<feature type="region of interest" description="Disordered" evidence="2">
    <location>
        <begin position="242"/>
        <end position="279"/>
    </location>
</feature>
<dbReference type="GO" id="GO:0000407">
    <property type="term" value="C:phagophore assembly site"/>
    <property type="evidence" value="ECO:0007669"/>
    <property type="project" value="TreeGrafter"/>
</dbReference>
<accession>A0A7S4EMI0</accession>
<gene>
    <name evidence="4" type="ORF">PAUS00366_LOCUS15445</name>
</gene>
<keyword evidence="1" id="KW-0175">Coiled coil</keyword>
<proteinExistence type="predicted"/>
<feature type="transmembrane region" description="Helical" evidence="3">
    <location>
        <begin position="451"/>
        <end position="469"/>
    </location>
</feature>
<feature type="transmembrane region" description="Helical" evidence="3">
    <location>
        <begin position="481"/>
        <end position="507"/>
    </location>
</feature>
<dbReference type="GO" id="GO:0034271">
    <property type="term" value="C:phosphatidylinositol 3-kinase complex, class III, type I"/>
    <property type="evidence" value="ECO:0007669"/>
    <property type="project" value="TreeGrafter"/>
</dbReference>
<feature type="region of interest" description="Disordered" evidence="2">
    <location>
        <begin position="27"/>
        <end position="129"/>
    </location>
</feature>
<keyword evidence="3" id="KW-1133">Transmembrane helix</keyword>
<evidence type="ECO:0000256" key="1">
    <source>
        <dbReference type="SAM" id="Coils"/>
    </source>
</evidence>
<protein>
    <submittedName>
        <fullName evidence="4">Uncharacterized protein</fullName>
    </submittedName>
</protein>
<dbReference type="GO" id="GO:0043548">
    <property type="term" value="F:phosphatidylinositol 3-kinase binding"/>
    <property type="evidence" value="ECO:0007669"/>
    <property type="project" value="TreeGrafter"/>
</dbReference>
<feature type="region of interest" description="Disordered" evidence="2">
    <location>
        <begin position="190"/>
        <end position="218"/>
    </location>
</feature>
<name>A0A7S4EMI0_9STRA</name>
<sequence length="1452" mass="164830">MVEAGNEAVEMKIKTTLNSKVLVSVYGQDDLQEGPDDEFRELMKEETRDEDDVGLLSNSNNKSNSNHNHNHNHNELRANGASERTTSEYKSTEEDTDVREEPELTSIEKEESFQGDEDHSPSIVESGTQNTSSLDALQNVLSSQSTSVALFDDALWDADEEDTEDETTSHNKTTTIDMDVDINLDTNFDTDTDTNTNAGDDDHTVESRSKSVVDESTKNVDKAEALAKEMQRLLAESLAGFTSATPSPSMDDMGGDNDNKDGNKKQQHTGGNNNIDSNSRAILANHPATIDENDLDQQGQQRGFLHPHGDSSSATDLDVSVGHTPQNSSAFYYSEQKILKLATVPVPSPDGSNGGIDDAVSDEQKHHVDVSSFHSRSTDGSGSLPGTTAVPLQRQRPSFRYRRPLINSTIVGDLGHANASSTLNTSSASTPTTQSLPLSRHKQFQRVLESIVMPALFLVAAVAICRYFFHPWLRVGNEQSTAWALVWTILCIAAVMAPVFALEYMLLSGLLAGTALQKALQKYPDVKNFFKDVRRIRLQAGWWYPSEVRTLRNDLEATNAEIVLKQQQQLGDDQETRSLQRLRSREQEHRERVLLEKLVDNERAGWVAVKEQLVASISVEKEQTAVFREKLEKEENKHKELASCKEQLEEDMEAERDAWNATRTRLEEALKMAVASLKDETNQSNLLSHMRIEREEERADWQTERERFQTKIQQAEEKTVRIQQELETKIHELDEVQATKQAEWNTECKSLNEALKNASEEKKAMKEDLECEICKLEDVQDIERAEMETERGTFQNSISELQDELKSERTRVQELENLKTVLVEEICQLGEFQDIERAEMETNLDTLQKLISELQEERDTERTRVQELDTLKTNLEDEICQLGEAQNFERVEMETERDALQKSLDKLQEERVTERARNEEIENFKDKLDVEKADMDTERVIFQKLIGELQEERDTERARTQELQHLNANLNEEVCQLKDTQNNERAEMEAERDTFENSIVELEEERNTKCARVQELENLKTRLEEEVCRLVEMQEIGRAEMKTERDAFEESIAELEEELDIERARVQELETLNTIREEERTEWNSIRVKLESALLTADSDRKDSQQQLEQTETIFKEERAIWQSARGTFEESLDTSIAKVEDEANRIKTRLQQDLLQKEHRIQQLEGSIVQLENIISIQKTIEKNNEEKEKQEADREADRDSSGVSYFGDVEEGAEMKLQTSPSIRSSRSIEQSSSNVSSGDNTCASEFSSYHSWVQKIQETHSKEQRQLLRGLLTQHLQRQHANRHVGQLLASSRAMLEATDLSSETSEGAETFGVCLMQYTAASVAAKRYMDDLISKTGHEDILEIQTIPSSVSSDIGEDANDSSVRSNRSVAIMSNPWLRNAPLWEQVWSSLLMAKTSPFKICQSAMQRLCTGMVSGAGAKPSMAPSTWGISSMFLRVSQGKAKEQSQR</sequence>
<dbReference type="GO" id="GO:0045324">
    <property type="term" value="P:late endosome to vacuole transport"/>
    <property type="evidence" value="ECO:0007669"/>
    <property type="project" value="TreeGrafter"/>
</dbReference>
<feature type="compositionally biased region" description="Basic and acidic residues" evidence="2">
    <location>
        <begin position="200"/>
        <end position="218"/>
    </location>
</feature>
<dbReference type="PANTHER" id="PTHR12768">
    <property type="entry name" value="BECLIN 1"/>
    <property type="match status" value="1"/>
</dbReference>
<dbReference type="PANTHER" id="PTHR12768:SF4">
    <property type="entry name" value="BECLIN-1"/>
    <property type="match status" value="1"/>
</dbReference>
<dbReference type="GO" id="GO:0006995">
    <property type="term" value="P:cellular response to nitrogen starvation"/>
    <property type="evidence" value="ECO:0007669"/>
    <property type="project" value="TreeGrafter"/>
</dbReference>
<evidence type="ECO:0000313" key="4">
    <source>
        <dbReference type="EMBL" id="CAE0722689.1"/>
    </source>
</evidence>
<feature type="compositionally biased region" description="Acidic residues" evidence="2">
    <location>
        <begin position="30"/>
        <end position="39"/>
    </location>
</feature>
<feature type="compositionally biased region" description="Low complexity" evidence="2">
    <location>
        <begin position="57"/>
        <end position="67"/>
    </location>
</feature>
<dbReference type="InterPro" id="IPR007243">
    <property type="entry name" value="Atg6/Beclin"/>
</dbReference>
<dbReference type="GO" id="GO:0000045">
    <property type="term" value="P:autophagosome assembly"/>
    <property type="evidence" value="ECO:0007669"/>
    <property type="project" value="TreeGrafter"/>
</dbReference>
<dbReference type="GO" id="GO:0030674">
    <property type="term" value="F:protein-macromolecule adaptor activity"/>
    <property type="evidence" value="ECO:0007669"/>
    <property type="project" value="TreeGrafter"/>
</dbReference>